<evidence type="ECO:0000313" key="4">
    <source>
        <dbReference type="Proteomes" id="UP000063063"/>
    </source>
</evidence>
<feature type="transmembrane region" description="Helical" evidence="1">
    <location>
        <begin position="527"/>
        <end position="550"/>
    </location>
</feature>
<evidence type="ECO:0008006" key="5">
    <source>
        <dbReference type="Google" id="ProtNLM"/>
    </source>
</evidence>
<protein>
    <recommendedName>
        <fullName evidence="5">Paraquat-inducible protein A</fullName>
    </recommendedName>
</protein>
<proteinExistence type="predicted"/>
<dbReference type="OrthoDB" id="272322at2759"/>
<dbReference type="EMBL" id="CP009395">
    <property type="protein sequence ID" value="AIN99368.1"/>
    <property type="molecule type" value="Genomic_DNA"/>
</dbReference>
<evidence type="ECO:0000313" key="3">
    <source>
        <dbReference type="EMBL" id="AIN99368.1"/>
    </source>
</evidence>
<gene>
    <name evidence="3" type="ORF">LPMP_262560</name>
</gene>
<name>A0A088RTN0_LEIPA</name>
<feature type="transmembrane region" description="Helical" evidence="1">
    <location>
        <begin position="484"/>
        <end position="506"/>
    </location>
</feature>
<dbReference type="GeneID" id="22576159"/>
<feature type="transmembrane region" description="Helical" evidence="1">
    <location>
        <begin position="562"/>
        <end position="585"/>
    </location>
</feature>
<keyword evidence="2" id="KW-0732">Signal</keyword>
<dbReference type="AlphaFoldDB" id="A0A088RTN0"/>
<dbReference type="PANTHER" id="PTHR34730">
    <property type="entry name" value="UNNAMED PRODUCT"/>
    <property type="match status" value="1"/>
</dbReference>
<dbReference type="PANTHER" id="PTHR34730:SF1">
    <property type="entry name" value="PARAQUAT-INDUCIBLE PROTEIN A"/>
    <property type="match status" value="1"/>
</dbReference>
<feature type="transmembrane region" description="Helical" evidence="1">
    <location>
        <begin position="740"/>
        <end position="760"/>
    </location>
</feature>
<reference evidence="3 4" key="1">
    <citation type="journal article" date="2015" name="Sci. Rep.">
        <title>The genome of Leishmania panamensis: insights into genomics of the L. (Viannia) subgenus.</title>
        <authorList>
            <person name="Llanes A."/>
            <person name="Restrepo C.M."/>
            <person name="Vecchio G.D."/>
            <person name="Anguizola F.J."/>
            <person name="Lleonart R."/>
        </authorList>
    </citation>
    <scope>NUCLEOTIDE SEQUENCE [LARGE SCALE GENOMIC DNA]</scope>
    <source>
        <strain evidence="3 4">MHOM/PA/94/PSC-1</strain>
    </source>
</reference>
<feature type="transmembrane region" description="Helical" evidence="1">
    <location>
        <begin position="440"/>
        <end position="464"/>
    </location>
</feature>
<feature type="chain" id="PRO_5001839110" description="Paraquat-inducible protein A" evidence="2">
    <location>
        <begin position="22"/>
        <end position="821"/>
    </location>
</feature>
<dbReference type="VEuPathDB" id="TriTrypDB:LPAL13_260030400"/>
<feature type="transmembrane region" description="Helical" evidence="1">
    <location>
        <begin position="390"/>
        <end position="410"/>
    </location>
</feature>
<dbReference type="KEGG" id="lpan:LPMP_262560"/>
<keyword evidence="1" id="KW-0472">Membrane</keyword>
<dbReference type="eggNOG" id="ENOG502QS2P">
    <property type="taxonomic scope" value="Eukaryota"/>
</dbReference>
<dbReference type="InterPro" id="IPR007498">
    <property type="entry name" value="PqiA-like"/>
</dbReference>
<evidence type="ECO:0000256" key="1">
    <source>
        <dbReference type="SAM" id="Phobius"/>
    </source>
</evidence>
<keyword evidence="1" id="KW-0812">Transmembrane</keyword>
<keyword evidence="4" id="KW-1185">Reference proteome</keyword>
<feature type="transmembrane region" description="Helical" evidence="1">
    <location>
        <begin position="658"/>
        <end position="676"/>
    </location>
</feature>
<organism evidence="3 4">
    <name type="scientific">Leishmania panamensis</name>
    <dbReference type="NCBI Taxonomy" id="5679"/>
    <lineage>
        <taxon>Eukaryota</taxon>
        <taxon>Discoba</taxon>
        <taxon>Euglenozoa</taxon>
        <taxon>Kinetoplastea</taxon>
        <taxon>Metakinetoplastina</taxon>
        <taxon>Trypanosomatida</taxon>
        <taxon>Trypanosomatidae</taxon>
        <taxon>Leishmaniinae</taxon>
        <taxon>Leishmania</taxon>
        <taxon>Leishmania guyanensis species complex</taxon>
    </lineage>
</organism>
<feature type="signal peptide" evidence="2">
    <location>
        <begin position="1"/>
        <end position="21"/>
    </location>
</feature>
<sequence length="821" mass="88729">MAPYSQCLTTALLLSTLNLTSVPIPGFNESLLGAHAFNLTCFDVYLRGLGTNWTGTTSYLGTTEGGTFSCRTNLTALSYAGTVLADVAVYPSKVELTRTVEDPMSEFTCITNNSSVTACNVNISLLSLRADPPSSLIDLLLREAQTYMKSHLTDYVCKVMVPRLQSSILNQTYPYTPEPKPENRTAIAVTDSPFMRALVNILNRVDVAGLQFFVRSQQSRINVAIYHPGGTSIGYAGNFVPSPLGESALDWGQGLVDAYILGDVPHPFPLYGLPGTIGDALVQLNTSNTLFASLDVDFSIAASAGNWVTIYVTPGVSIANLRIQAPGDGLGSLLTHELSPVLENVINAKLASVLAAFAGNVSSGVSNSNTTNNTVTFFFGEDTHVRDSPLMVPLICVGAVGALVGGLLVYRNVQQHRNKPVLSSATGTPLSTFRIVAEDVFLVGGALLCVLLFTASNTMTGATVVLGGEMRTYAFSLSNTITDLWQAGLIPLSICVLVFSGIYPYVKMLSIVGFTVWAHRPTSRILRLIDCLGKLSLIDTFALMVMVSGLDIPNIADVRIHLSFYLFMYATLLSIAIGNYAALLWRAGTTLRNGGISVANTSSNSTFAEDVEPMAVPPVVRSRQDMTPIDHTMSPADDAMQLRSGENCVSRRRQAARYFLCIPSLFMFACSIPAWVLPSFRYQIGGFARLLTPISKSLSLWSLSSLGNRSDAYDILLVAFFTILIAPCLYVALYPKCRFLASWCGADVLVLACVIGLIQLQQFVRFVLGEQMGIFYTAHASLLWPMFLLSAASVLVWVYIVRDILHVSSTHKSLQTIPSPA</sequence>
<dbReference type="Pfam" id="PF04403">
    <property type="entry name" value="PqiA"/>
    <property type="match status" value="1"/>
</dbReference>
<feature type="transmembrane region" description="Helical" evidence="1">
    <location>
        <begin position="715"/>
        <end position="734"/>
    </location>
</feature>
<accession>A0A088RTN0</accession>
<evidence type="ECO:0000256" key="2">
    <source>
        <dbReference type="SAM" id="SignalP"/>
    </source>
</evidence>
<keyword evidence="1" id="KW-1133">Transmembrane helix</keyword>
<dbReference type="VEuPathDB" id="TriTrypDB:LPMP_262560"/>
<dbReference type="Proteomes" id="UP000063063">
    <property type="component" value="Chromosome 26"/>
</dbReference>
<feature type="transmembrane region" description="Helical" evidence="1">
    <location>
        <begin position="781"/>
        <end position="800"/>
    </location>
</feature>
<dbReference type="RefSeq" id="XP_010700075.1">
    <property type="nucleotide sequence ID" value="XM_010701773.1"/>
</dbReference>